<evidence type="ECO:0000259" key="2">
    <source>
        <dbReference type="Pfam" id="PF10531"/>
    </source>
</evidence>
<proteinExistence type="predicted"/>
<gene>
    <name evidence="3" type="ORF">Q31b_14730</name>
</gene>
<protein>
    <submittedName>
        <fullName evidence="3">SLBB domain protein</fullName>
    </submittedName>
</protein>
<comment type="caution">
    <text evidence="3">The sequence shown here is derived from an EMBL/GenBank/DDBJ whole genome shotgun (WGS) entry which is preliminary data.</text>
</comment>
<feature type="domain" description="Soluble ligand binding" evidence="2">
    <location>
        <begin position="154"/>
        <end position="197"/>
    </location>
</feature>
<feature type="region of interest" description="Disordered" evidence="1">
    <location>
        <begin position="304"/>
        <end position="364"/>
    </location>
</feature>
<dbReference type="Pfam" id="PF10531">
    <property type="entry name" value="SLBB"/>
    <property type="match status" value="1"/>
</dbReference>
<evidence type="ECO:0000313" key="4">
    <source>
        <dbReference type="Proteomes" id="UP000315471"/>
    </source>
</evidence>
<accession>A0A5C6E512</accession>
<evidence type="ECO:0000256" key="1">
    <source>
        <dbReference type="SAM" id="MobiDB-lite"/>
    </source>
</evidence>
<dbReference type="InterPro" id="IPR049712">
    <property type="entry name" value="Poly_export"/>
</dbReference>
<sequence length="364" mass="39041">MHRSLFIVLLLLPVCGCSTLGLSLFPSGSFLTDQAEEVLACSPSSADLPRELHRTVLPVHYLEPGDELLIEPADFDSAIRLPADQRVMADGSLDLGRFGRAVVAGLTVEDAEKLVEQTIENQIEVSEQGNDAKQDGVPKKIVINIRLLEPVHRFYVLGAVNSPGSYPLTGYETVLDGILAAGGLTSDASMCKMLLARPTTPCSCRVTLPICYREITQLGDTTTNYQLQPGDRIFVSTRSCLEELMFWKATETCERCCKCQSPSAYPQSVTTMVPVTPGMLGLANASPMIEQNAGSPAARFMPGVPSVSSETIDAPGKINKTPKGSSSQLAPLLEGSPFEVHPPSSSDVLDGQLDFSGPMPSLQE</sequence>
<organism evidence="3 4">
    <name type="scientific">Novipirellula aureliae</name>
    <dbReference type="NCBI Taxonomy" id="2527966"/>
    <lineage>
        <taxon>Bacteria</taxon>
        <taxon>Pseudomonadati</taxon>
        <taxon>Planctomycetota</taxon>
        <taxon>Planctomycetia</taxon>
        <taxon>Pirellulales</taxon>
        <taxon>Pirellulaceae</taxon>
        <taxon>Novipirellula</taxon>
    </lineage>
</organism>
<dbReference type="InterPro" id="IPR019554">
    <property type="entry name" value="Soluble_ligand-bd"/>
</dbReference>
<dbReference type="EMBL" id="SJPY01000002">
    <property type="protein sequence ID" value="TWU43940.1"/>
    <property type="molecule type" value="Genomic_DNA"/>
</dbReference>
<dbReference type="Proteomes" id="UP000315471">
    <property type="component" value="Unassembled WGS sequence"/>
</dbReference>
<reference evidence="3 4" key="1">
    <citation type="submission" date="2019-02" db="EMBL/GenBank/DDBJ databases">
        <title>Deep-cultivation of Planctomycetes and their phenomic and genomic characterization uncovers novel biology.</title>
        <authorList>
            <person name="Wiegand S."/>
            <person name="Jogler M."/>
            <person name="Boedeker C."/>
            <person name="Pinto D."/>
            <person name="Vollmers J."/>
            <person name="Rivas-Marin E."/>
            <person name="Kohn T."/>
            <person name="Peeters S.H."/>
            <person name="Heuer A."/>
            <person name="Rast P."/>
            <person name="Oberbeckmann S."/>
            <person name="Bunk B."/>
            <person name="Jeske O."/>
            <person name="Meyerdierks A."/>
            <person name="Storesund J.E."/>
            <person name="Kallscheuer N."/>
            <person name="Luecker S."/>
            <person name="Lage O.M."/>
            <person name="Pohl T."/>
            <person name="Merkel B.J."/>
            <person name="Hornburger P."/>
            <person name="Mueller R.-W."/>
            <person name="Bruemmer F."/>
            <person name="Labrenz M."/>
            <person name="Spormann A.M."/>
            <person name="Op Den Camp H."/>
            <person name="Overmann J."/>
            <person name="Amann R."/>
            <person name="Jetten M.S.M."/>
            <person name="Mascher T."/>
            <person name="Medema M.H."/>
            <person name="Devos D.P."/>
            <person name="Kaster A.-K."/>
            <person name="Ovreas L."/>
            <person name="Rohde M."/>
            <person name="Galperin M.Y."/>
            <person name="Jogler C."/>
        </authorList>
    </citation>
    <scope>NUCLEOTIDE SEQUENCE [LARGE SCALE GENOMIC DNA]</scope>
    <source>
        <strain evidence="3 4">Q31b</strain>
    </source>
</reference>
<name>A0A5C6E512_9BACT</name>
<dbReference type="AlphaFoldDB" id="A0A5C6E512"/>
<evidence type="ECO:0000313" key="3">
    <source>
        <dbReference type="EMBL" id="TWU43940.1"/>
    </source>
</evidence>
<dbReference type="PANTHER" id="PTHR33619:SF3">
    <property type="entry name" value="POLYSACCHARIDE EXPORT PROTEIN GFCE-RELATED"/>
    <property type="match status" value="1"/>
</dbReference>
<dbReference type="PANTHER" id="PTHR33619">
    <property type="entry name" value="POLYSACCHARIDE EXPORT PROTEIN GFCE-RELATED"/>
    <property type="match status" value="1"/>
</dbReference>
<dbReference type="RefSeq" id="WP_146598989.1">
    <property type="nucleotide sequence ID" value="NZ_SJPY01000002.1"/>
</dbReference>
<dbReference type="GO" id="GO:0015159">
    <property type="term" value="F:polysaccharide transmembrane transporter activity"/>
    <property type="evidence" value="ECO:0007669"/>
    <property type="project" value="InterPro"/>
</dbReference>
<dbReference type="OrthoDB" id="279464at2"/>
<dbReference type="Gene3D" id="3.10.560.10">
    <property type="entry name" value="Outer membrane lipoprotein wza domain like"/>
    <property type="match status" value="1"/>
</dbReference>
<keyword evidence="4" id="KW-1185">Reference proteome</keyword>